<organism evidence="1 2">
    <name type="scientific">Goodea atripinnis</name>
    <dbReference type="NCBI Taxonomy" id="208336"/>
    <lineage>
        <taxon>Eukaryota</taxon>
        <taxon>Metazoa</taxon>
        <taxon>Chordata</taxon>
        <taxon>Craniata</taxon>
        <taxon>Vertebrata</taxon>
        <taxon>Euteleostomi</taxon>
        <taxon>Actinopterygii</taxon>
        <taxon>Neopterygii</taxon>
        <taxon>Teleostei</taxon>
        <taxon>Neoteleostei</taxon>
        <taxon>Acanthomorphata</taxon>
        <taxon>Ovalentaria</taxon>
        <taxon>Atherinomorphae</taxon>
        <taxon>Cyprinodontiformes</taxon>
        <taxon>Goodeidae</taxon>
        <taxon>Goodea</taxon>
    </lineage>
</organism>
<evidence type="ECO:0000313" key="2">
    <source>
        <dbReference type="Proteomes" id="UP001476798"/>
    </source>
</evidence>
<reference evidence="1 2" key="1">
    <citation type="submission" date="2021-06" db="EMBL/GenBank/DDBJ databases">
        <authorList>
            <person name="Palmer J.M."/>
        </authorList>
    </citation>
    <scope>NUCLEOTIDE SEQUENCE [LARGE SCALE GENOMIC DNA]</scope>
    <source>
        <strain evidence="1 2">GA_2019</strain>
        <tissue evidence="1">Muscle</tissue>
    </source>
</reference>
<gene>
    <name evidence="1" type="ORF">GOODEAATRI_022816</name>
</gene>
<proteinExistence type="predicted"/>
<name>A0ABV0NPV9_9TELE</name>
<dbReference type="Proteomes" id="UP001476798">
    <property type="component" value="Unassembled WGS sequence"/>
</dbReference>
<keyword evidence="2" id="KW-1185">Reference proteome</keyword>
<comment type="caution">
    <text evidence="1">The sequence shown here is derived from an EMBL/GenBank/DDBJ whole genome shotgun (WGS) entry which is preliminary data.</text>
</comment>
<protein>
    <recommendedName>
        <fullName evidence="3">Maturase K</fullName>
    </recommendedName>
</protein>
<sequence>MLFFPLLSSTFKVYIGFLSFNDLGQMFSVSQQRFNFSFIRPLDMFREIIPLSLSATANRPFLMLLENLLNYRNTTFRKSTSTCSSLLSHFVLSKYEGND</sequence>
<evidence type="ECO:0000313" key="1">
    <source>
        <dbReference type="EMBL" id="MEQ2172603.1"/>
    </source>
</evidence>
<accession>A0ABV0NPV9</accession>
<dbReference type="EMBL" id="JAHRIO010042356">
    <property type="protein sequence ID" value="MEQ2172603.1"/>
    <property type="molecule type" value="Genomic_DNA"/>
</dbReference>
<evidence type="ECO:0008006" key="3">
    <source>
        <dbReference type="Google" id="ProtNLM"/>
    </source>
</evidence>